<feature type="domain" description="NFACT protein C-terminal" evidence="2">
    <location>
        <begin position="86"/>
        <end position="176"/>
    </location>
</feature>
<keyword evidence="4" id="KW-1185">Reference proteome</keyword>
<sequence>MHQKIVYSPYLIYCFNKLYILDFNIQGDCQIKVLKETKKAQKQVSKSKQKQAVKKIPQPAPVLLEAESDEEPPPENEPEAEPAADADAELLCQLTGAPLDEDELLFAVPVVAPYSSLLQYKFKVKLTPGSNKRGKAAKTAVQVFLRDKNTSPREKDLLKAVKEENIARNFPGKVKLSAPQLHKHKK</sequence>
<feature type="compositionally biased region" description="Acidic residues" evidence="1">
    <location>
        <begin position="66"/>
        <end position="87"/>
    </location>
</feature>
<evidence type="ECO:0000313" key="4">
    <source>
        <dbReference type="Proteomes" id="UP000789524"/>
    </source>
</evidence>
<gene>
    <name evidence="3" type="ORF">DCHRY22_LOCUS6508</name>
</gene>
<feature type="region of interest" description="Disordered" evidence="1">
    <location>
        <begin position="43"/>
        <end position="87"/>
    </location>
</feature>
<dbReference type="GO" id="GO:1990112">
    <property type="term" value="C:RQC complex"/>
    <property type="evidence" value="ECO:0007669"/>
    <property type="project" value="TreeGrafter"/>
</dbReference>
<dbReference type="GO" id="GO:1990116">
    <property type="term" value="P:ribosome-associated ubiquitin-dependent protein catabolic process"/>
    <property type="evidence" value="ECO:0007669"/>
    <property type="project" value="TreeGrafter"/>
</dbReference>
<evidence type="ECO:0000313" key="3">
    <source>
        <dbReference type="EMBL" id="CAG9565719.1"/>
    </source>
</evidence>
<dbReference type="Pfam" id="PF11923">
    <property type="entry name" value="NFACT-C"/>
    <property type="match status" value="1"/>
</dbReference>
<dbReference type="OrthoDB" id="207084at2759"/>
<comment type="caution">
    <text evidence="3">The sequence shown here is derived from an EMBL/GenBank/DDBJ whole genome shotgun (WGS) entry which is preliminary data.</text>
</comment>
<dbReference type="AlphaFoldDB" id="A0A8J2W336"/>
<dbReference type="PANTHER" id="PTHR15239">
    <property type="entry name" value="NUCLEAR EXPORT MEDIATOR FACTOR NEMF"/>
    <property type="match status" value="1"/>
</dbReference>
<dbReference type="Proteomes" id="UP000789524">
    <property type="component" value="Unassembled WGS sequence"/>
</dbReference>
<dbReference type="EMBL" id="CAKASE010000054">
    <property type="protein sequence ID" value="CAG9565719.1"/>
    <property type="molecule type" value="Genomic_DNA"/>
</dbReference>
<evidence type="ECO:0000256" key="1">
    <source>
        <dbReference type="SAM" id="MobiDB-lite"/>
    </source>
</evidence>
<evidence type="ECO:0000259" key="2">
    <source>
        <dbReference type="Pfam" id="PF11923"/>
    </source>
</evidence>
<dbReference type="InterPro" id="IPR051608">
    <property type="entry name" value="RQC_Subunit_NEMF"/>
</dbReference>
<accession>A0A8J2W336</accession>
<proteinExistence type="predicted"/>
<dbReference type="GO" id="GO:0000049">
    <property type="term" value="F:tRNA binding"/>
    <property type="evidence" value="ECO:0007669"/>
    <property type="project" value="TreeGrafter"/>
</dbReference>
<dbReference type="GO" id="GO:0072344">
    <property type="term" value="P:rescue of stalled ribosome"/>
    <property type="evidence" value="ECO:0007669"/>
    <property type="project" value="TreeGrafter"/>
</dbReference>
<dbReference type="InterPro" id="IPR021846">
    <property type="entry name" value="NFACT-C"/>
</dbReference>
<reference evidence="3" key="1">
    <citation type="submission" date="2021-09" db="EMBL/GenBank/DDBJ databases">
        <authorList>
            <person name="Martin H S."/>
        </authorList>
    </citation>
    <scope>NUCLEOTIDE SEQUENCE</scope>
</reference>
<dbReference type="GO" id="GO:0043023">
    <property type="term" value="F:ribosomal large subunit binding"/>
    <property type="evidence" value="ECO:0007669"/>
    <property type="project" value="TreeGrafter"/>
</dbReference>
<protein>
    <submittedName>
        <fullName evidence="3">(African queen) hypothetical protein</fullName>
    </submittedName>
</protein>
<dbReference type="PANTHER" id="PTHR15239:SF6">
    <property type="entry name" value="RIBOSOME QUALITY CONTROL COMPLEX SUBUNIT NEMF"/>
    <property type="match status" value="1"/>
</dbReference>
<name>A0A8J2W336_9NEOP</name>
<organism evidence="3 4">
    <name type="scientific">Danaus chrysippus</name>
    <name type="common">African queen</name>
    <dbReference type="NCBI Taxonomy" id="151541"/>
    <lineage>
        <taxon>Eukaryota</taxon>
        <taxon>Metazoa</taxon>
        <taxon>Ecdysozoa</taxon>
        <taxon>Arthropoda</taxon>
        <taxon>Hexapoda</taxon>
        <taxon>Insecta</taxon>
        <taxon>Pterygota</taxon>
        <taxon>Neoptera</taxon>
        <taxon>Endopterygota</taxon>
        <taxon>Lepidoptera</taxon>
        <taxon>Glossata</taxon>
        <taxon>Ditrysia</taxon>
        <taxon>Papilionoidea</taxon>
        <taxon>Nymphalidae</taxon>
        <taxon>Danainae</taxon>
        <taxon>Danaini</taxon>
        <taxon>Danaina</taxon>
        <taxon>Danaus</taxon>
        <taxon>Anosia</taxon>
    </lineage>
</organism>